<evidence type="ECO:0000313" key="1">
    <source>
        <dbReference type="EMBL" id="KAG0430590.1"/>
    </source>
</evidence>
<protein>
    <submittedName>
        <fullName evidence="1">Uncharacterized protein</fullName>
    </submittedName>
</protein>
<proteinExistence type="predicted"/>
<gene>
    <name evidence="1" type="ORF">HPB47_022558</name>
</gene>
<evidence type="ECO:0000313" key="2">
    <source>
        <dbReference type="Proteomes" id="UP000805193"/>
    </source>
</evidence>
<organism evidence="1 2">
    <name type="scientific">Ixodes persulcatus</name>
    <name type="common">Taiga tick</name>
    <dbReference type="NCBI Taxonomy" id="34615"/>
    <lineage>
        <taxon>Eukaryota</taxon>
        <taxon>Metazoa</taxon>
        <taxon>Ecdysozoa</taxon>
        <taxon>Arthropoda</taxon>
        <taxon>Chelicerata</taxon>
        <taxon>Arachnida</taxon>
        <taxon>Acari</taxon>
        <taxon>Parasitiformes</taxon>
        <taxon>Ixodida</taxon>
        <taxon>Ixodoidea</taxon>
        <taxon>Ixodidae</taxon>
        <taxon>Ixodinae</taxon>
        <taxon>Ixodes</taxon>
    </lineage>
</organism>
<accession>A0AC60QBM5</accession>
<keyword evidence="2" id="KW-1185">Reference proteome</keyword>
<sequence length="506" mass="55000">MDAEETAQTEGSAEVSTAHSTAHLEAVSRTEKCEDRSATPRSATKETVSNVVITNSFSALVPEDQAEEPMKSDEEASEMDETSDKEMLGKRKGEQILCTSDPGSTSQGERAESKRRRKRRTKSSSPKAPISEQDSILSGHDDLKKVSPGFTYGGIMSPTEASYLKNVVFDGNRATGVQFIKEGFARTVGATREVILSAGVIGSAHLLLLSGVGPKEHLEEFKIPVVADLKGVGENLMEHVYIGGVSATVSRKLDIDITPFAGPVMYYTQNKGPWTIPGGVETVAFVKTQASNETPTVPDIEILLYSMSPASEEGERFMLDIGLDPKASVQRPKSRGVLRLRSVNPEEPPLIDPRYLSHPDDVKVIVQGMKVAMRIADAPSFRALGSQMWPRHFPGCEQQVLWSDAYLECLARQFTTALWHPAGTCRMGKGPDAVVDPRLRVLGGVENLRVVDASIMPEQVCGHLNAPAMMIAEKAAHMILEDLDAELKQEALQELGLPLNATNLSH</sequence>
<name>A0AC60QBM5_IXOPE</name>
<reference evidence="1 2" key="1">
    <citation type="journal article" date="2020" name="Cell">
        <title>Large-Scale Comparative Analyses of Tick Genomes Elucidate Their Genetic Diversity and Vector Capacities.</title>
        <authorList>
            <consortium name="Tick Genome and Microbiome Consortium (TIGMIC)"/>
            <person name="Jia N."/>
            <person name="Wang J."/>
            <person name="Shi W."/>
            <person name="Du L."/>
            <person name="Sun Y."/>
            <person name="Zhan W."/>
            <person name="Jiang J.F."/>
            <person name="Wang Q."/>
            <person name="Zhang B."/>
            <person name="Ji P."/>
            <person name="Bell-Sakyi L."/>
            <person name="Cui X.M."/>
            <person name="Yuan T.T."/>
            <person name="Jiang B.G."/>
            <person name="Yang W.F."/>
            <person name="Lam T.T."/>
            <person name="Chang Q.C."/>
            <person name="Ding S.J."/>
            <person name="Wang X.J."/>
            <person name="Zhu J.G."/>
            <person name="Ruan X.D."/>
            <person name="Zhao L."/>
            <person name="Wei J.T."/>
            <person name="Ye R.Z."/>
            <person name="Que T.C."/>
            <person name="Du C.H."/>
            <person name="Zhou Y.H."/>
            <person name="Cheng J.X."/>
            <person name="Dai P.F."/>
            <person name="Guo W.B."/>
            <person name="Han X.H."/>
            <person name="Huang E.J."/>
            <person name="Li L.F."/>
            <person name="Wei W."/>
            <person name="Gao Y.C."/>
            <person name="Liu J.Z."/>
            <person name="Shao H.Z."/>
            <person name="Wang X."/>
            <person name="Wang C.C."/>
            <person name="Yang T.C."/>
            <person name="Huo Q.B."/>
            <person name="Li W."/>
            <person name="Chen H.Y."/>
            <person name="Chen S.E."/>
            <person name="Zhou L.G."/>
            <person name="Ni X.B."/>
            <person name="Tian J.H."/>
            <person name="Sheng Y."/>
            <person name="Liu T."/>
            <person name="Pan Y.S."/>
            <person name="Xia L.Y."/>
            <person name="Li J."/>
            <person name="Zhao F."/>
            <person name="Cao W.C."/>
        </authorList>
    </citation>
    <scope>NUCLEOTIDE SEQUENCE [LARGE SCALE GENOMIC DNA]</scope>
    <source>
        <strain evidence="1">Iper-2018</strain>
    </source>
</reference>
<dbReference type="Proteomes" id="UP000805193">
    <property type="component" value="Unassembled WGS sequence"/>
</dbReference>
<dbReference type="EMBL" id="JABSTQ010009308">
    <property type="protein sequence ID" value="KAG0430590.1"/>
    <property type="molecule type" value="Genomic_DNA"/>
</dbReference>
<comment type="caution">
    <text evidence="1">The sequence shown here is derived from an EMBL/GenBank/DDBJ whole genome shotgun (WGS) entry which is preliminary data.</text>
</comment>